<dbReference type="GO" id="GO:0006508">
    <property type="term" value="P:proteolysis"/>
    <property type="evidence" value="ECO:0007669"/>
    <property type="project" value="UniProtKB-KW"/>
</dbReference>
<evidence type="ECO:0000256" key="3">
    <source>
        <dbReference type="RuleBase" id="RU363034"/>
    </source>
</evidence>
<dbReference type="PROSITE" id="PS50240">
    <property type="entry name" value="TRYPSIN_DOM"/>
    <property type="match status" value="1"/>
</dbReference>
<name>A0A388KQ52_CHABU</name>
<keyword evidence="2" id="KW-1015">Disulfide bond</keyword>
<dbReference type="Gene3D" id="2.40.10.10">
    <property type="entry name" value="Trypsin-like serine proteases"/>
    <property type="match status" value="1"/>
</dbReference>
<dbReference type="Pfam" id="PF00089">
    <property type="entry name" value="Trypsin"/>
    <property type="match status" value="1"/>
</dbReference>
<evidence type="ECO:0000256" key="1">
    <source>
        <dbReference type="ARBA" id="ARBA00007664"/>
    </source>
</evidence>
<dbReference type="InterPro" id="IPR043504">
    <property type="entry name" value="Peptidase_S1_PA_chymotrypsin"/>
</dbReference>
<proteinExistence type="inferred from homology"/>
<dbReference type="InterPro" id="IPR001254">
    <property type="entry name" value="Trypsin_dom"/>
</dbReference>
<dbReference type="PROSITE" id="PS00135">
    <property type="entry name" value="TRYPSIN_SER"/>
    <property type="match status" value="1"/>
</dbReference>
<dbReference type="InterPro" id="IPR050430">
    <property type="entry name" value="Peptidase_S1"/>
</dbReference>
<reference evidence="5 6" key="1">
    <citation type="journal article" date="2018" name="Cell">
        <title>The Chara Genome: Secondary Complexity and Implications for Plant Terrestrialization.</title>
        <authorList>
            <person name="Nishiyama T."/>
            <person name="Sakayama H."/>
            <person name="Vries J.D."/>
            <person name="Buschmann H."/>
            <person name="Saint-Marcoux D."/>
            <person name="Ullrich K.K."/>
            <person name="Haas F.B."/>
            <person name="Vanderstraeten L."/>
            <person name="Becker D."/>
            <person name="Lang D."/>
            <person name="Vosolsobe S."/>
            <person name="Rombauts S."/>
            <person name="Wilhelmsson P.K.I."/>
            <person name="Janitza P."/>
            <person name="Kern R."/>
            <person name="Heyl A."/>
            <person name="Rumpler F."/>
            <person name="Villalobos L.I.A.C."/>
            <person name="Clay J.M."/>
            <person name="Skokan R."/>
            <person name="Toyoda A."/>
            <person name="Suzuki Y."/>
            <person name="Kagoshima H."/>
            <person name="Schijlen E."/>
            <person name="Tajeshwar N."/>
            <person name="Catarino B."/>
            <person name="Hetherington A.J."/>
            <person name="Saltykova A."/>
            <person name="Bonnot C."/>
            <person name="Breuninger H."/>
            <person name="Symeonidi A."/>
            <person name="Radhakrishnan G.V."/>
            <person name="Van Nieuwerburgh F."/>
            <person name="Deforce D."/>
            <person name="Chang C."/>
            <person name="Karol K.G."/>
            <person name="Hedrich R."/>
            <person name="Ulvskov P."/>
            <person name="Glockner G."/>
            <person name="Delwiche C.F."/>
            <person name="Petrasek J."/>
            <person name="Van de Peer Y."/>
            <person name="Friml J."/>
            <person name="Beilby M."/>
            <person name="Dolan L."/>
            <person name="Kohara Y."/>
            <person name="Sugano S."/>
            <person name="Fujiyama A."/>
            <person name="Delaux P.-M."/>
            <person name="Quint M."/>
            <person name="TheiBen G."/>
            <person name="Hagemann M."/>
            <person name="Harholt J."/>
            <person name="Dunand C."/>
            <person name="Zachgo S."/>
            <person name="Langdale J."/>
            <person name="Maumus F."/>
            <person name="Straeten D.V.D."/>
            <person name="Gould S.B."/>
            <person name="Rensing S.A."/>
        </authorList>
    </citation>
    <scope>NUCLEOTIDE SEQUENCE [LARGE SCALE GENOMIC DNA]</scope>
    <source>
        <strain evidence="5 6">S276</strain>
    </source>
</reference>
<dbReference type="PROSITE" id="PS00134">
    <property type="entry name" value="TRYPSIN_HIS"/>
    <property type="match status" value="1"/>
</dbReference>
<accession>A0A388KQ52</accession>
<sequence length="571" mass="62042">MAAIGESDFSWALTSFPGDEEGRLCSERSRGRKLDGGRLWLSLLLSPLTLLPKLSLLLLLIVGSTSLASSSAKPLSSPAEGNRQIARRKAIVNGQTVAPAEQAYFAFHASISLLYPNGTEEDHFCGGSIIAPSYILTAAHCFDDSQFNVSSGQNHWKLNTNPNAAEGVYSVLAGTMDVTKFESAQVRVASELWIHKDYVLSVVNDTRPGHTKFRMSDDLAILKLAEPLRFSDTVRSIALSADDSSLRVNTDLTLTGFGSISTRLGPFPTKLQVVTVDHLPDVCARTLENEGYKEVPDLFLNTSFYYDHRKMICAGCADGGTGACPGDSGGPLFALSSRGGCPVQVGVTSWGMHLLGLICAVPGLPEVYARVSHSVAWIESIVGQPVRSTVPLSPTTHCENCLANDFPDGKNCPTASRYDIKLCDVQARLASSFVFSTPTCSNDGKWHILKASIDFFEGFPNLSEDLKNEMRKGRVVFLYTEEGTGDGTIKLPQSIVKAREVINTPLKKPKVLAKSIWFNHKEDAWVYRSPGCSADRTRSYAALYVGNPDPDKGMHRYLQISMAVGKVVHAL</sequence>
<dbReference type="AlphaFoldDB" id="A0A388KQ52"/>
<evidence type="ECO:0000259" key="4">
    <source>
        <dbReference type="PROSITE" id="PS50240"/>
    </source>
</evidence>
<keyword evidence="6" id="KW-1185">Reference proteome</keyword>
<protein>
    <recommendedName>
        <fullName evidence="4">Peptidase S1 domain-containing protein</fullName>
    </recommendedName>
</protein>
<keyword evidence="3" id="KW-0378">Hydrolase</keyword>
<dbReference type="SUPFAM" id="SSF50494">
    <property type="entry name" value="Trypsin-like serine proteases"/>
    <property type="match status" value="1"/>
</dbReference>
<gene>
    <name evidence="5" type="ORF">CBR_g11095</name>
</gene>
<dbReference type="Gramene" id="GBG72162">
    <property type="protein sequence ID" value="GBG72162"/>
    <property type="gene ID" value="CBR_g11095"/>
</dbReference>
<dbReference type="SMART" id="SM00020">
    <property type="entry name" value="Tryp_SPc"/>
    <property type="match status" value="1"/>
</dbReference>
<evidence type="ECO:0000256" key="2">
    <source>
        <dbReference type="ARBA" id="ARBA00023157"/>
    </source>
</evidence>
<dbReference type="InterPro" id="IPR018114">
    <property type="entry name" value="TRYPSIN_HIS"/>
</dbReference>
<dbReference type="PRINTS" id="PR00722">
    <property type="entry name" value="CHYMOTRYPSIN"/>
</dbReference>
<dbReference type="EMBL" id="BFEA01000159">
    <property type="protein sequence ID" value="GBG72162.1"/>
    <property type="molecule type" value="Genomic_DNA"/>
</dbReference>
<dbReference type="CDD" id="cd00190">
    <property type="entry name" value="Tryp_SPc"/>
    <property type="match status" value="1"/>
</dbReference>
<dbReference type="InterPro" id="IPR001314">
    <property type="entry name" value="Peptidase_S1A"/>
</dbReference>
<dbReference type="OrthoDB" id="513101at2759"/>
<keyword evidence="3" id="KW-0645">Protease</keyword>
<comment type="similarity">
    <text evidence="1">Belongs to the peptidase S1 family.</text>
</comment>
<dbReference type="GO" id="GO:0004252">
    <property type="term" value="F:serine-type endopeptidase activity"/>
    <property type="evidence" value="ECO:0007669"/>
    <property type="project" value="InterPro"/>
</dbReference>
<evidence type="ECO:0000313" key="6">
    <source>
        <dbReference type="Proteomes" id="UP000265515"/>
    </source>
</evidence>
<dbReference type="InterPro" id="IPR009003">
    <property type="entry name" value="Peptidase_S1_PA"/>
</dbReference>
<dbReference type="Proteomes" id="UP000265515">
    <property type="component" value="Unassembled WGS sequence"/>
</dbReference>
<dbReference type="STRING" id="69332.A0A388KQ52"/>
<dbReference type="PANTHER" id="PTHR24276">
    <property type="entry name" value="POLYSERASE-RELATED"/>
    <property type="match status" value="1"/>
</dbReference>
<organism evidence="5 6">
    <name type="scientific">Chara braunii</name>
    <name type="common">Braun's stonewort</name>
    <dbReference type="NCBI Taxonomy" id="69332"/>
    <lineage>
        <taxon>Eukaryota</taxon>
        <taxon>Viridiplantae</taxon>
        <taxon>Streptophyta</taxon>
        <taxon>Charophyceae</taxon>
        <taxon>Charales</taxon>
        <taxon>Characeae</taxon>
        <taxon>Chara</taxon>
    </lineage>
</organism>
<comment type="caution">
    <text evidence="5">The sequence shown here is derived from an EMBL/GenBank/DDBJ whole genome shotgun (WGS) entry which is preliminary data.</text>
</comment>
<dbReference type="InterPro" id="IPR033116">
    <property type="entry name" value="TRYPSIN_SER"/>
</dbReference>
<keyword evidence="3" id="KW-0720">Serine protease</keyword>
<dbReference type="PANTHER" id="PTHR24276:SF98">
    <property type="entry name" value="FI18310P1-RELATED"/>
    <property type="match status" value="1"/>
</dbReference>
<evidence type="ECO:0000313" key="5">
    <source>
        <dbReference type="EMBL" id="GBG72162.1"/>
    </source>
</evidence>
<feature type="domain" description="Peptidase S1" evidence="4">
    <location>
        <begin position="91"/>
        <end position="383"/>
    </location>
</feature>